<dbReference type="PANTHER" id="PTHR45977:SF13">
    <property type="entry name" value="GB|AAF27103.1"/>
    <property type="match status" value="1"/>
</dbReference>
<dbReference type="GO" id="GO:0008270">
    <property type="term" value="F:zinc ion binding"/>
    <property type="evidence" value="ECO:0007669"/>
    <property type="project" value="UniProtKB-KW"/>
</dbReference>
<dbReference type="Gene3D" id="3.30.40.10">
    <property type="entry name" value="Zinc/RING finger domain, C3HC4 (zinc finger)"/>
    <property type="match status" value="1"/>
</dbReference>
<keyword evidence="9" id="KW-0862">Zinc</keyword>
<dbReference type="PANTHER" id="PTHR45977">
    <property type="entry name" value="TARGET OF ERK KINASE MPK-1"/>
    <property type="match status" value="1"/>
</dbReference>
<comment type="catalytic activity">
    <reaction evidence="1">
        <text>S-ubiquitinyl-[E2 ubiquitin-conjugating enzyme]-L-cysteine + [acceptor protein]-L-lysine = [E2 ubiquitin-conjugating enzyme]-L-cysteine + N(6)-ubiquitinyl-[acceptor protein]-L-lysine.</text>
        <dbReference type="EC" id="2.3.2.27"/>
    </reaction>
</comment>
<keyword evidence="8" id="KW-0833">Ubl conjugation pathway</keyword>
<evidence type="ECO:0000256" key="7">
    <source>
        <dbReference type="ARBA" id="ARBA00022771"/>
    </source>
</evidence>
<protein>
    <recommendedName>
        <fullName evidence="3">RING-type E3 ubiquitin transferase</fullName>
        <ecNumber evidence="3">2.3.2.27</ecNumber>
    </recommendedName>
</protein>
<comment type="caution">
    <text evidence="14">The sequence shown here is derived from an EMBL/GenBank/DDBJ whole genome shotgun (WGS) entry which is preliminary data.</text>
</comment>
<organism evidence="14 15">
    <name type="scientific">Dendrobium chrysotoxum</name>
    <name type="common">Orchid</name>
    <dbReference type="NCBI Taxonomy" id="161865"/>
    <lineage>
        <taxon>Eukaryota</taxon>
        <taxon>Viridiplantae</taxon>
        <taxon>Streptophyta</taxon>
        <taxon>Embryophyta</taxon>
        <taxon>Tracheophyta</taxon>
        <taxon>Spermatophyta</taxon>
        <taxon>Magnoliopsida</taxon>
        <taxon>Liliopsida</taxon>
        <taxon>Asparagales</taxon>
        <taxon>Orchidaceae</taxon>
        <taxon>Epidendroideae</taxon>
        <taxon>Malaxideae</taxon>
        <taxon>Dendrobiinae</taxon>
        <taxon>Dendrobium</taxon>
    </lineage>
</organism>
<proteinExistence type="predicted"/>
<dbReference type="PROSITE" id="PS50089">
    <property type="entry name" value="ZF_RING_2"/>
    <property type="match status" value="1"/>
</dbReference>
<sequence>MASTIHITDYIHIFSNKILNISDTNDTVVEPYLILGFIYNIYDERTGDDIVVGSRHKFSGCNPPSLRALIEEKEPIPLDTMVDLQDVEILRERMSNIITRLVYDCAGTEGLKMLQVGVLVKINLEGKDYVLREFDDVEFLHERRMNSLQKNVYKNATMVEKENEICSICLHEMGVEEEMACTPCVHRFHHTYISRWFEKPGSCPLCRFKIDSS</sequence>
<feature type="domain" description="RING-type" evidence="13">
    <location>
        <begin position="166"/>
        <end position="207"/>
    </location>
</feature>
<evidence type="ECO:0000256" key="12">
    <source>
        <dbReference type="PROSITE-ProRule" id="PRU00175"/>
    </source>
</evidence>
<dbReference type="AlphaFoldDB" id="A0AAV7GAE9"/>
<evidence type="ECO:0000256" key="8">
    <source>
        <dbReference type="ARBA" id="ARBA00022786"/>
    </source>
</evidence>
<keyword evidence="7 12" id="KW-0863">Zinc-finger</keyword>
<dbReference type="GO" id="GO:0061630">
    <property type="term" value="F:ubiquitin protein ligase activity"/>
    <property type="evidence" value="ECO:0007669"/>
    <property type="project" value="UniProtKB-EC"/>
</dbReference>
<keyword evidence="15" id="KW-1185">Reference proteome</keyword>
<dbReference type="InterPro" id="IPR001841">
    <property type="entry name" value="Znf_RING"/>
</dbReference>
<name>A0AAV7GAE9_DENCH</name>
<keyword evidence="11" id="KW-0472">Membrane</keyword>
<accession>A0AAV7GAE9</accession>
<dbReference type="Proteomes" id="UP000775213">
    <property type="component" value="Unassembled WGS sequence"/>
</dbReference>
<comment type="subcellular location">
    <subcellularLocation>
        <location evidence="2">Membrane</location>
        <topology evidence="2">Multi-pass membrane protein</topology>
    </subcellularLocation>
</comment>
<evidence type="ECO:0000256" key="2">
    <source>
        <dbReference type="ARBA" id="ARBA00004141"/>
    </source>
</evidence>
<evidence type="ECO:0000256" key="3">
    <source>
        <dbReference type="ARBA" id="ARBA00012483"/>
    </source>
</evidence>
<reference evidence="14 15" key="1">
    <citation type="journal article" date="2021" name="Hortic Res">
        <title>Chromosome-scale assembly of the Dendrobium chrysotoxum genome enhances the understanding of orchid evolution.</title>
        <authorList>
            <person name="Zhang Y."/>
            <person name="Zhang G.Q."/>
            <person name="Zhang D."/>
            <person name="Liu X.D."/>
            <person name="Xu X.Y."/>
            <person name="Sun W.H."/>
            <person name="Yu X."/>
            <person name="Zhu X."/>
            <person name="Wang Z.W."/>
            <person name="Zhao X."/>
            <person name="Zhong W.Y."/>
            <person name="Chen H."/>
            <person name="Yin W.L."/>
            <person name="Huang T."/>
            <person name="Niu S.C."/>
            <person name="Liu Z.J."/>
        </authorList>
    </citation>
    <scope>NUCLEOTIDE SEQUENCE [LARGE SCALE GENOMIC DNA]</scope>
    <source>
        <strain evidence="14">Lindl</strain>
    </source>
</reference>
<dbReference type="SUPFAM" id="SSF57850">
    <property type="entry name" value="RING/U-box"/>
    <property type="match status" value="1"/>
</dbReference>
<evidence type="ECO:0000313" key="14">
    <source>
        <dbReference type="EMBL" id="KAH0452668.1"/>
    </source>
</evidence>
<dbReference type="EMBL" id="JAGFBR010000017">
    <property type="protein sequence ID" value="KAH0452668.1"/>
    <property type="molecule type" value="Genomic_DNA"/>
</dbReference>
<keyword evidence="6" id="KW-0479">Metal-binding</keyword>
<evidence type="ECO:0000259" key="13">
    <source>
        <dbReference type="PROSITE" id="PS50089"/>
    </source>
</evidence>
<dbReference type="GO" id="GO:0016020">
    <property type="term" value="C:membrane"/>
    <property type="evidence" value="ECO:0007669"/>
    <property type="project" value="UniProtKB-SubCell"/>
</dbReference>
<evidence type="ECO:0000256" key="9">
    <source>
        <dbReference type="ARBA" id="ARBA00022833"/>
    </source>
</evidence>
<dbReference type="GO" id="GO:0000325">
    <property type="term" value="C:plant-type vacuole"/>
    <property type="evidence" value="ECO:0007669"/>
    <property type="project" value="TreeGrafter"/>
</dbReference>
<evidence type="ECO:0000256" key="11">
    <source>
        <dbReference type="ARBA" id="ARBA00023136"/>
    </source>
</evidence>
<dbReference type="GO" id="GO:0016567">
    <property type="term" value="P:protein ubiquitination"/>
    <property type="evidence" value="ECO:0007669"/>
    <property type="project" value="TreeGrafter"/>
</dbReference>
<dbReference type="InterPro" id="IPR013083">
    <property type="entry name" value="Znf_RING/FYVE/PHD"/>
</dbReference>
<keyword evidence="5" id="KW-0812">Transmembrane</keyword>
<keyword evidence="10" id="KW-1133">Transmembrane helix</keyword>
<evidence type="ECO:0000313" key="15">
    <source>
        <dbReference type="Proteomes" id="UP000775213"/>
    </source>
</evidence>
<dbReference type="Pfam" id="PF13639">
    <property type="entry name" value="zf-RING_2"/>
    <property type="match status" value="1"/>
</dbReference>
<evidence type="ECO:0000256" key="6">
    <source>
        <dbReference type="ARBA" id="ARBA00022723"/>
    </source>
</evidence>
<keyword evidence="4" id="KW-0808">Transferase</keyword>
<evidence type="ECO:0000256" key="4">
    <source>
        <dbReference type="ARBA" id="ARBA00022679"/>
    </source>
</evidence>
<dbReference type="EC" id="2.3.2.27" evidence="3"/>
<evidence type="ECO:0000256" key="5">
    <source>
        <dbReference type="ARBA" id="ARBA00022692"/>
    </source>
</evidence>
<gene>
    <name evidence="14" type="ORF">IEQ34_019967</name>
</gene>
<evidence type="ECO:0000256" key="10">
    <source>
        <dbReference type="ARBA" id="ARBA00022989"/>
    </source>
</evidence>
<evidence type="ECO:0000256" key="1">
    <source>
        <dbReference type="ARBA" id="ARBA00000900"/>
    </source>
</evidence>
<dbReference type="GO" id="GO:0006511">
    <property type="term" value="P:ubiquitin-dependent protein catabolic process"/>
    <property type="evidence" value="ECO:0007669"/>
    <property type="project" value="TreeGrafter"/>
</dbReference>